<reference evidence="5" key="1">
    <citation type="submission" date="2011-06" db="EMBL/GenBank/DDBJ databases">
        <title>The Genome Sequence of Fusarium oxysporum Fo47.</title>
        <authorList>
            <consortium name="The Broad Institute Genome Sequencing Platform"/>
            <person name="Ma L.-J."/>
            <person name="Gale L.R."/>
            <person name="Schwartz D.C."/>
            <person name="Zhou S."/>
            <person name="Corby-Kistler H."/>
            <person name="Young S.K."/>
            <person name="Zeng Q."/>
            <person name="Gargeya S."/>
            <person name="Fitzgerald M."/>
            <person name="Haas B."/>
            <person name="Abouelleil A."/>
            <person name="Alvarado L."/>
            <person name="Arachchi H.M."/>
            <person name="Berlin A."/>
            <person name="Brown A."/>
            <person name="Chapman S.B."/>
            <person name="Chen Z."/>
            <person name="Dunbar C."/>
            <person name="Freedman E."/>
            <person name="Gearin G."/>
            <person name="Gellesch M."/>
            <person name="Goldberg J."/>
            <person name="Griggs A."/>
            <person name="Gujja S."/>
            <person name="Heiman D."/>
            <person name="Howarth C."/>
            <person name="Larson L."/>
            <person name="Lui A."/>
            <person name="MacDonald P.J.P."/>
            <person name="Mehta T."/>
            <person name="Montmayeur A."/>
            <person name="Murphy C."/>
            <person name="Neiman D."/>
            <person name="Pearson M."/>
            <person name="Priest M."/>
            <person name="Roberts A."/>
            <person name="Saif S."/>
            <person name="Shea T."/>
            <person name="Shenoy N."/>
            <person name="Sisk P."/>
            <person name="Stolte C."/>
            <person name="Sykes S."/>
            <person name="Wortman J."/>
            <person name="Nusbaum C."/>
            <person name="Birren B."/>
        </authorList>
    </citation>
    <scope>NUCLEOTIDE SEQUENCE [LARGE SCALE GENOMIC DNA]</scope>
    <source>
        <strain evidence="5">Fo47</strain>
    </source>
</reference>
<proteinExistence type="inferred from homology"/>
<dbReference type="HOGENOM" id="CLU_882918_0_0_1"/>
<name>W9JFC3_FUSOX</name>
<sequence>MLLDNQGSKLAALAVRIFGTIANSVPSERSFSAINFLHSKARNRLTPANADKLAFIYMNERVLERIAESQNQPLDHCNEANSTVISWEDLTEDGWLTLEDTYMEIHCASSLEVDAVMGEFTHQPASDGEETIVDKFEDQDGLEILHRKELIMVLRQIKTQYEKVLSYVDEGKKSSTLALGGKGSFDKTGGFFIEPTIFLDTAEDAKVMKEEIFGPVVNINVIKTEEEAIRKANDTEYGLYAAVYTKNIDRAMRVAKELNSGYVGINCTSPTTARDLPFGGYKSSGQGREGWLYSMDNFLEAKSVMMKVEGNGSKL</sequence>
<evidence type="ECO:0000256" key="1">
    <source>
        <dbReference type="ARBA" id="ARBA00009986"/>
    </source>
</evidence>
<dbReference type="Gene3D" id="3.40.605.10">
    <property type="entry name" value="Aldehyde Dehydrogenase, Chain A, domain 1"/>
    <property type="match status" value="1"/>
</dbReference>
<reference evidence="5" key="2">
    <citation type="submission" date="2012-06" db="EMBL/GenBank/DDBJ databases">
        <title>Annotation of the Genome Sequence of Fusarium oxysporum Fo47.</title>
        <authorList>
            <consortium name="The Broad Institute Genomics Platform"/>
            <person name="Ma L.-J."/>
            <person name="Corby-Kistler H."/>
            <person name="Broz K."/>
            <person name="Gale L.R."/>
            <person name="Jonkers W."/>
            <person name="O'Donnell K."/>
            <person name="Ploetz R."/>
            <person name="Steinberg C."/>
            <person name="Schwartz D.C."/>
            <person name="VanEtten H."/>
            <person name="Zhou S."/>
            <person name="Young S.K."/>
            <person name="Zeng Q."/>
            <person name="Gargeya S."/>
            <person name="Fitzgerald M."/>
            <person name="Abouelleil A."/>
            <person name="Alvarado L."/>
            <person name="Chapman S.B."/>
            <person name="Gainer-Dewar J."/>
            <person name="Goldberg J."/>
            <person name="Griggs A."/>
            <person name="Gujja S."/>
            <person name="Hansen M."/>
            <person name="Howarth C."/>
            <person name="Imamovic A."/>
            <person name="Ireland A."/>
            <person name="Larimer J."/>
            <person name="McCowan C."/>
            <person name="Murphy C."/>
            <person name="Pearson M."/>
            <person name="Poon T.W."/>
            <person name="Priest M."/>
            <person name="Roberts A."/>
            <person name="Saif S."/>
            <person name="Shea T."/>
            <person name="Sykes S."/>
            <person name="Wortman J."/>
            <person name="Nusbaum C."/>
            <person name="Birren B."/>
        </authorList>
    </citation>
    <scope>NUCLEOTIDE SEQUENCE</scope>
    <source>
        <strain evidence="5">Fo47</strain>
    </source>
</reference>
<dbReference type="EC" id="1.2.1.3" evidence="2"/>
<organism evidence="5">
    <name type="scientific">Fusarium oxysporum Fo47</name>
    <dbReference type="NCBI Taxonomy" id="660027"/>
    <lineage>
        <taxon>Eukaryota</taxon>
        <taxon>Fungi</taxon>
        <taxon>Dikarya</taxon>
        <taxon>Ascomycota</taxon>
        <taxon>Pezizomycotina</taxon>
        <taxon>Sordariomycetes</taxon>
        <taxon>Hypocreomycetidae</taxon>
        <taxon>Hypocreales</taxon>
        <taxon>Nectriaceae</taxon>
        <taxon>Fusarium</taxon>
        <taxon>Fusarium oxysporum species complex</taxon>
    </lineage>
</organism>
<gene>
    <name evidence="5" type="ORF">FOZG_17255</name>
</gene>
<dbReference type="InterPro" id="IPR015590">
    <property type="entry name" value="Aldehyde_DH_dom"/>
</dbReference>
<dbReference type="GO" id="GO:0004029">
    <property type="term" value="F:aldehyde dehydrogenase (NAD+) activity"/>
    <property type="evidence" value="ECO:0007669"/>
    <property type="project" value="UniProtKB-EC"/>
</dbReference>
<comment type="similarity">
    <text evidence="1">Belongs to the aldehyde dehydrogenase family.</text>
</comment>
<dbReference type="VEuPathDB" id="FungiDB:FOZG_17255"/>
<dbReference type="InterPro" id="IPR016163">
    <property type="entry name" value="Ald_DH_C"/>
</dbReference>
<accession>W9JFC3</accession>
<protein>
    <recommendedName>
        <fullName evidence="2">aldehyde dehydrogenase (NAD(+))</fullName>
        <ecNumber evidence="2">1.2.1.3</ecNumber>
    </recommendedName>
</protein>
<evidence type="ECO:0000256" key="3">
    <source>
        <dbReference type="ARBA" id="ARBA00049194"/>
    </source>
</evidence>
<evidence type="ECO:0000259" key="4">
    <source>
        <dbReference type="Pfam" id="PF00171"/>
    </source>
</evidence>
<dbReference type="Proteomes" id="UP000030766">
    <property type="component" value="Unassembled WGS sequence"/>
</dbReference>
<dbReference type="AlphaFoldDB" id="W9JFC3"/>
<dbReference type="PANTHER" id="PTHR11699">
    <property type="entry name" value="ALDEHYDE DEHYDROGENASE-RELATED"/>
    <property type="match status" value="1"/>
</dbReference>
<dbReference type="InterPro" id="IPR012337">
    <property type="entry name" value="RNaseH-like_sf"/>
</dbReference>
<dbReference type="InterPro" id="IPR016162">
    <property type="entry name" value="Ald_DH_N"/>
</dbReference>
<comment type="catalytic activity">
    <reaction evidence="3">
        <text>an aldehyde + NAD(+) + H2O = a carboxylate + NADH + 2 H(+)</text>
        <dbReference type="Rhea" id="RHEA:16185"/>
        <dbReference type="ChEBI" id="CHEBI:15377"/>
        <dbReference type="ChEBI" id="CHEBI:15378"/>
        <dbReference type="ChEBI" id="CHEBI:17478"/>
        <dbReference type="ChEBI" id="CHEBI:29067"/>
        <dbReference type="ChEBI" id="CHEBI:57540"/>
        <dbReference type="ChEBI" id="CHEBI:57945"/>
        <dbReference type="EC" id="1.2.1.3"/>
    </reaction>
</comment>
<dbReference type="InterPro" id="IPR016161">
    <property type="entry name" value="Ald_DH/histidinol_DH"/>
</dbReference>
<dbReference type="Pfam" id="PF00171">
    <property type="entry name" value="Aldedh"/>
    <property type="match status" value="1"/>
</dbReference>
<dbReference type="Gene3D" id="3.40.309.10">
    <property type="entry name" value="Aldehyde Dehydrogenase, Chain A, domain 2"/>
    <property type="match status" value="1"/>
</dbReference>
<evidence type="ECO:0000313" key="5">
    <source>
        <dbReference type="EMBL" id="EWZ29169.1"/>
    </source>
</evidence>
<dbReference type="EMBL" id="JH717915">
    <property type="protein sequence ID" value="EWZ29169.1"/>
    <property type="molecule type" value="Genomic_DNA"/>
</dbReference>
<dbReference type="SUPFAM" id="SSF53720">
    <property type="entry name" value="ALDH-like"/>
    <property type="match status" value="1"/>
</dbReference>
<feature type="domain" description="Aldehyde dehydrogenase" evidence="4">
    <location>
        <begin position="158"/>
        <end position="304"/>
    </location>
</feature>
<dbReference type="SUPFAM" id="SSF53098">
    <property type="entry name" value="Ribonuclease H-like"/>
    <property type="match status" value="1"/>
</dbReference>
<evidence type="ECO:0000256" key="2">
    <source>
        <dbReference type="ARBA" id="ARBA00024226"/>
    </source>
</evidence>